<gene>
    <name evidence="1" type="ORF">PABY_03220</name>
</gene>
<reference evidence="1 2" key="1">
    <citation type="submission" date="2023-09" db="EMBL/GenBank/DDBJ databases">
        <title>Pyrofollis japonicus gen. nov. sp. nov., a novel member of the family Pyrodictiaceae isolated from the Iheya North hydrothermal field.</title>
        <authorList>
            <person name="Miyazaki U."/>
            <person name="Sanari M."/>
            <person name="Tame A."/>
            <person name="Kitajima M."/>
            <person name="Okamoto A."/>
            <person name="Sawayama S."/>
            <person name="Miyazaki J."/>
            <person name="Takai K."/>
            <person name="Nakagawa S."/>
        </authorList>
    </citation>
    <scope>NUCLEOTIDE SEQUENCE [LARGE SCALE GENOMIC DNA]</scope>
    <source>
        <strain evidence="1 2">AV2</strain>
    </source>
</reference>
<organism evidence="1 2">
    <name type="scientific">Pyrodictium abyssi</name>
    <dbReference type="NCBI Taxonomy" id="54256"/>
    <lineage>
        <taxon>Archaea</taxon>
        <taxon>Thermoproteota</taxon>
        <taxon>Thermoprotei</taxon>
        <taxon>Desulfurococcales</taxon>
        <taxon>Pyrodictiaceae</taxon>
        <taxon>Pyrodictium</taxon>
    </lineage>
</organism>
<evidence type="ECO:0000313" key="1">
    <source>
        <dbReference type="EMBL" id="BES80755.1"/>
    </source>
</evidence>
<evidence type="ECO:0000313" key="2">
    <source>
        <dbReference type="Proteomes" id="UP001341135"/>
    </source>
</evidence>
<protein>
    <submittedName>
        <fullName evidence="1">Uncharacterized protein</fullName>
    </submittedName>
</protein>
<proteinExistence type="predicted"/>
<sequence length="244" mass="26159">MPQLPAGSVVYPIEMLIMSPDTMSSVFTAISSGSCRCMIVDTPFVATVENKGFVIDQVIGVGSIICSPGCTRGEVVLHNSTWSYGRVVPGNSECIVVAPKDFTSMLKSIGVHARKVDYDEFFNLVLRRNSNGVMVLSDEINSLEIQRGSGRCGSLYSYNPLHPAGAVGKPGFTCCVNEIYEIVGPRSKLLSHILAVDDKTIISQVRGMGEGLIVSFNPVSSTSYATLAAWLGVLYVCGSTAEYL</sequence>
<dbReference type="EMBL" id="AP028907">
    <property type="protein sequence ID" value="BES80755.1"/>
    <property type="molecule type" value="Genomic_DNA"/>
</dbReference>
<keyword evidence="2" id="KW-1185">Reference proteome</keyword>
<accession>A0ABM8IT58</accession>
<name>A0ABM8IT58_9CREN</name>
<dbReference type="Proteomes" id="UP001341135">
    <property type="component" value="Chromosome"/>
</dbReference>